<evidence type="ECO:0000313" key="1">
    <source>
        <dbReference type="EMBL" id="TQE44622.1"/>
    </source>
</evidence>
<dbReference type="Pfam" id="PF02620">
    <property type="entry name" value="YceD"/>
    <property type="match status" value="1"/>
</dbReference>
<dbReference type="Proteomes" id="UP000318080">
    <property type="component" value="Unassembled WGS sequence"/>
</dbReference>
<dbReference type="RefSeq" id="WP_066487033.1">
    <property type="nucleotide sequence ID" value="NZ_JADPQA010000003.1"/>
</dbReference>
<evidence type="ECO:0000313" key="2">
    <source>
        <dbReference type="Proteomes" id="UP000318080"/>
    </source>
</evidence>
<dbReference type="AlphaFoldDB" id="A0A540RA52"/>
<name>A0A540RA52_9CORY</name>
<accession>A0A540RA52</accession>
<keyword evidence="2" id="KW-1185">Reference proteome</keyword>
<organism evidence="1 2">
    <name type="scientific">Corynebacterium phoceense</name>
    <dbReference type="NCBI Taxonomy" id="1686286"/>
    <lineage>
        <taxon>Bacteria</taxon>
        <taxon>Bacillati</taxon>
        <taxon>Actinomycetota</taxon>
        <taxon>Actinomycetes</taxon>
        <taxon>Mycobacteriales</taxon>
        <taxon>Corynebacteriaceae</taxon>
        <taxon>Corynebacterium</taxon>
    </lineage>
</organism>
<dbReference type="GeneID" id="79853366"/>
<proteinExistence type="predicted"/>
<gene>
    <name evidence="1" type="ORF">EJK80_00585</name>
</gene>
<protein>
    <submittedName>
        <fullName evidence="1">DUF177 domain-containing protein</fullName>
    </submittedName>
</protein>
<sequence>MTSPLKFNVADLLRGPDADGMPQQRTQTGPAPERIGVEMIAIPKGSELGVDATLTPLGGAIMVDADIHGQLEGECARCLRPLTPPVDLHITQVYATDPDFISGDAADEADEGSGDETPIIEGDEIDILQAVIDEAGLTLPFNPTCEGGCDVPEVEGVTLGTSGEEDNTTDLRWAGLEKFL</sequence>
<dbReference type="InterPro" id="IPR003772">
    <property type="entry name" value="YceD"/>
</dbReference>
<reference evidence="1 2" key="1">
    <citation type="submission" date="2019-06" db="EMBL/GenBank/DDBJ databases">
        <title>Draft genome of C. phoceense Strain 272.</title>
        <authorList>
            <person name="Pacheco L.G.C."/>
            <person name="Barberis C.M."/>
            <person name="Almuzara M.N."/>
            <person name="Traglia G.M."/>
            <person name="Santos C.S."/>
            <person name="Rocha D.J.P.G."/>
            <person name="Aguiar E.R.G.R."/>
            <person name="Vay C.A."/>
        </authorList>
    </citation>
    <scope>NUCLEOTIDE SEQUENCE [LARGE SCALE GENOMIC DNA]</scope>
    <source>
        <strain evidence="1 2">272</strain>
    </source>
</reference>
<dbReference type="EMBL" id="VHIR01000001">
    <property type="protein sequence ID" value="TQE44622.1"/>
    <property type="molecule type" value="Genomic_DNA"/>
</dbReference>
<comment type="caution">
    <text evidence="1">The sequence shown here is derived from an EMBL/GenBank/DDBJ whole genome shotgun (WGS) entry which is preliminary data.</text>
</comment>
<dbReference type="STRING" id="1686286.GCA_900092335_02205"/>